<dbReference type="Proteomes" id="UP000281553">
    <property type="component" value="Unassembled WGS sequence"/>
</dbReference>
<dbReference type="PANTHER" id="PTHR21301:SF10">
    <property type="entry name" value="REVERSE TRANSCRIPTASE DOMAIN-CONTAINING PROTEIN"/>
    <property type="match status" value="1"/>
</dbReference>
<dbReference type="PANTHER" id="PTHR21301">
    <property type="entry name" value="REVERSE TRANSCRIPTASE"/>
    <property type="match status" value="1"/>
</dbReference>
<sequence length="231" mass="26225">MVAAVESILRQTEATDEAKNLIRNHVSSLFMAHRPRDALPKVEHKALEELRANSDLVIVPVDKGLSNVILDRTDYIHKAQISLDDRQSYVPWKSNAIETLTREINVTLLALENSGAIPPIDRRMEKAQETALARFYGLPKVYKEGPPLRPIVSFKRTTNYGLAKWLFRRLKFLTADSDTTVRWPTQFLEKLKGLSLNPNDITVSFDIMSLFTSIPQDLAVKTIQLPLPAHR</sequence>
<protein>
    <recommendedName>
        <fullName evidence="3">Reverse transcriptase domain-containing protein</fullName>
    </recommendedName>
</protein>
<evidence type="ECO:0000313" key="1">
    <source>
        <dbReference type="EMBL" id="VDK84985.1"/>
    </source>
</evidence>
<gene>
    <name evidence="1" type="ORF">DILT_LOCUS3656</name>
</gene>
<name>A0A3P6TUB5_DIBLA</name>
<dbReference type="EMBL" id="UYRU01044021">
    <property type="protein sequence ID" value="VDK84985.1"/>
    <property type="molecule type" value="Genomic_DNA"/>
</dbReference>
<dbReference type="OrthoDB" id="10029313at2759"/>
<evidence type="ECO:0008006" key="3">
    <source>
        <dbReference type="Google" id="ProtNLM"/>
    </source>
</evidence>
<keyword evidence="2" id="KW-1185">Reference proteome</keyword>
<dbReference type="AlphaFoldDB" id="A0A3P6TUB5"/>
<organism evidence="1 2">
    <name type="scientific">Dibothriocephalus latus</name>
    <name type="common">Fish tapeworm</name>
    <name type="synonym">Diphyllobothrium latum</name>
    <dbReference type="NCBI Taxonomy" id="60516"/>
    <lineage>
        <taxon>Eukaryota</taxon>
        <taxon>Metazoa</taxon>
        <taxon>Spiralia</taxon>
        <taxon>Lophotrochozoa</taxon>
        <taxon>Platyhelminthes</taxon>
        <taxon>Cestoda</taxon>
        <taxon>Eucestoda</taxon>
        <taxon>Diphyllobothriidea</taxon>
        <taxon>Diphyllobothriidae</taxon>
        <taxon>Dibothriocephalus</taxon>
    </lineage>
</organism>
<proteinExistence type="predicted"/>
<reference evidence="1 2" key="1">
    <citation type="submission" date="2018-11" db="EMBL/GenBank/DDBJ databases">
        <authorList>
            <consortium name="Pathogen Informatics"/>
        </authorList>
    </citation>
    <scope>NUCLEOTIDE SEQUENCE [LARGE SCALE GENOMIC DNA]</scope>
</reference>
<accession>A0A3P6TUB5</accession>
<evidence type="ECO:0000313" key="2">
    <source>
        <dbReference type="Proteomes" id="UP000281553"/>
    </source>
</evidence>